<dbReference type="Pfam" id="PF05746">
    <property type="entry name" value="DALR_1"/>
    <property type="match status" value="1"/>
</dbReference>
<dbReference type="Pfam" id="PF03485">
    <property type="entry name" value="Arg_tRNA_synt_N"/>
    <property type="match status" value="1"/>
</dbReference>
<evidence type="ECO:0000256" key="9">
    <source>
        <dbReference type="RuleBase" id="RU363038"/>
    </source>
</evidence>
<dbReference type="Gene3D" id="3.40.50.620">
    <property type="entry name" value="HUPs"/>
    <property type="match status" value="1"/>
</dbReference>
<dbReference type="InterPro" id="IPR001278">
    <property type="entry name" value="Arg-tRNA-ligase"/>
</dbReference>
<dbReference type="InterPro" id="IPR014729">
    <property type="entry name" value="Rossmann-like_a/b/a_fold"/>
</dbReference>
<evidence type="ECO:0000256" key="5">
    <source>
        <dbReference type="ARBA" id="ARBA00022840"/>
    </source>
</evidence>
<evidence type="ECO:0000256" key="4">
    <source>
        <dbReference type="ARBA" id="ARBA00022741"/>
    </source>
</evidence>
<evidence type="ECO:0000313" key="12">
    <source>
        <dbReference type="EMBL" id="QBD82341.1"/>
    </source>
</evidence>
<feature type="domain" description="DALR anticodon binding" evidence="10">
    <location>
        <begin position="589"/>
        <end position="710"/>
    </location>
</feature>
<dbReference type="InterPro" id="IPR009080">
    <property type="entry name" value="tRNAsynth_Ia_anticodon-bd"/>
</dbReference>
<evidence type="ECO:0000259" key="11">
    <source>
        <dbReference type="SMART" id="SM01016"/>
    </source>
</evidence>
<dbReference type="GO" id="GO:0006420">
    <property type="term" value="P:arginyl-tRNA aminoacylation"/>
    <property type="evidence" value="ECO:0007669"/>
    <property type="project" value="InterPro"/>
</dbReference>
<accession>A0A4V0Z085</accession>
<feature type="domain" description="Arginyl tRNA synthetase N-terminal" evidence="11">
    <location>
        <begin position="47"/>
        <end position="131"/>
    </location>
</feature>
<dbReference type="InterPro" id="IPR005148">
    <property type="entry name" value="Arg-tRNA-synth_N"/>
</dbReference>
<gene>
    <name evidence="12" type="primary">argS</name>
    <name evidence="12" type="ORF">EPA93_42750</name>
</gene>
<dbReference type="Proteomes" id="UP000290365">
    <property type="component" value="Chromosome"/>
</dbReference>
<evidence type="ECO:0000313" key="13">
    <source>
        <dbReference type="Proteomes" id="UP000290365"/>
    </source>
</evidence>
<evidence type="ECO:0000256" key="7">
    <source>
        <dbReference type="ARBA" id="ARBA00023146"/>
    </source>
</evidence>
<comment type="catalytic activity">
    <reaction evidence="8">
        <text>tRNA(Arg) + L-arginine + ATP = L-arginyl-tRNA(Arg) + AMP + diphosphate</text>
        <dbReference type="Rhea" id="RHEA:20301"/>
        <dbReference type="Rhea" id="RHEA-COMP:9658"/>
        <dbReference type="Rhea" id="RHEA-COMP:9673"/>
        <dbReference type="ChEBI" id="CHEBI:30616"/>
        <dbReference type="ChEBI" id="CHEBI:32682"/>
        <dbReference type="ChEBI" id="CHEBI:33019"/>
        <dbReference type="ChEBI" id="CHEBI:78442"/>
        <dbReference type="ChEBI" id="CHEBI:78513"/>
        <dbReference type="ChEBI" id="CHEBI:456215"/>
        <dbReference type="EC" id="6.1.1.19"/>
    </reaction>
</comment>
<dbReference type="OrthoDB" id="9805987at2"/>
<dbReference type="SMART" id="SM01016">
    <property type="entry name" value="Arg_tRNA_synt_N"/>
    <property type="match status" value="1"/>
</dbReference>
<reference evidence="12 13" key="1">
    <citation type="submission" date="2019-01" db="EMBL/GenBank/DDBJ databases">
        <title>Ktedonosporobacter rubrisoli SCAWS-G2.</title>
        <authorList>
            <person name="Huang Y."/>
            <person name="Yan B."/>
        </authorList>
    </citation>
    <scope>NUCLEOTIDE SEQUENCE [LARGE SCALE GENOMIC DNA]</scope>
    <source>
        <strain evidence="12 13">SCAWS-G2</strain>
    </source>
</reference>
<evidence type="ECO:0000256" key="6">
    <source>
        <dbReference type="ARBA" id="ARBA00022917"/>
    </source>
</evidence>
<protein>
    <recommendedName>
        <fullName evidence="2">arginine--tRNA ligase</fullName>
        <ecNumber evidence="2">6.1.1.19</ecNumber>
    </recommendedName>
</protein>
<sequence>MPQTCVIVDFIIWIEEREVMTAHSEVQPMAASQTEDIYEYLTLLVKQAIRTYLEKEQIEFDIEQLPIDLRFSAQASFGDYSMPVMSWAGKKRLGRPPLPIAEALANILRTLNSSAIQEITVTKPAYINFRLNRPNIGKAIIERILEAGPDFGQNEIGIGTKVIVEHTAINSNKAAHVGHLRNSCIGDTVVRMLRSQGYTVEAENYIDDSGVQVADVVVGLNLLQQGKLELPGGNDMLPGETFDYYCSRIYVAVGKAYEEQPELKDLRRTILHAIEQGEEPTSGPDYPAQASDLSRQIVQAHLKTMSRLNISYDLLTWESAILHAGLWQHTFEMLRQRGLLEKPETGPAAGCWILPFGDGEAQNNEENERMQDKILVRSDGTATYTAKDIANQLWKFGLTDDPAIGVQFHYASWGIQHDGRKLWTMFTPQSKPGTANEKGDPKKFGHAKRVINVIDVRQSYTQQVVYESLRRLGYLEQADNSKHIGYEVVTLSRATAARLGIDTSDGREFYAMSGRKGIEIKADDLINTAIERMREVHKQTGKPDLPEETTAALAASAIRYFMVRFNLQQIITLDMDEAIRPSGDTGVYIQYAYARANSIQRRLQEEGYAIPEHLEVLPEQLEQSEWELLRHIDAYPRRLAEASEQLAPPLLASYAYDLAAHFTDFYEHTTAIVKETNEHVKAFRAILVVATIQAMNNVLRVMGFEPLERI</sequence>
<keyword evidence="13" id="KW-1185">Reference proteome</keyword>
<evidence type="ECO:0000256" key="3">
    <source>
        <dbReference type="ARBA" id="ARBA00022598"/>
    </source>
</evidence>
<dbReference type="EMBL" id="CP035758">
    <property type="protein sequence ID" value="QBD82341.1"/>
    <property type="molecule type" value="Genomic_DNA"/>
</dbReference>
<dbReference type="GO" id="GO:0005737">
    <property type="term" value="C:cytoplasm"/>
    <property type="evidence" value="ECO:0007669"/>
    <property type="project" value="InterPro"/>
</dbReference>
<evidence type="ECO:0000256" key="8">
    <source>
        <dbReference type="ARBA" id="ARBA00049339"/>
    </source>
</evidence>
<dbReference type="AlphaFoldDB" id="A0A4V0Z085"/>
<dbReference type="PRINTS" id="PR01038">
    <property type="entry name" value="TRNASYNTHARG"/>
</dbReference>
<organism evidence="12 13">
    <name type="scientific">Ktedonosporobacter rubrisoli</name>
    <dbReference type="NCBI Taxonomy" id="2509675"/>
    <lineage>
        <taxon>Bacteria</taxon>
        <taxon>Bacillati</taxon>
        <taxon>Chloroflexota</taxon>
        <taxon>Ktedonobacteria</taxon>
        <taxon>Ktedonobacterales</taxon>
        <taxon>Ktedonosporobacteraceae</taxon>
        <taxon>Ktedonosporobacter</taxon>
    </lineage>
</organism>
<dbReference type="SMART" id="SM00836">
    <property type="entry name" value="DALR_1"/>
    <property type="match status" value="1"/>
</dbReference>
<dbReference type="Gene3D" id="3.30.1360.70">
    <property type="entry name" value="Arginyl tRNA synthetase N-terminal domain"/>
    <property type="match status" value="1"/>
</dbReference>
<evidence type="ECO:0000256" key="2">
    <source>
        <dbReference type="ARBA" id="ARBA00012837"/>
    </source>
</evidence>
<dbReference type="InterPro" id="IPR035684">
    <property type="entry name" value="ArgRS_core"/>
</dbReference>
<dbReference type="InterPro" id="IPR036695">
    <property type="entry name" value="Arg-tRNA-synth_N_sf"/>
</dbReference>
<comment type="similarity">
    <text evidence="1 9">Belongs to the class-I aminoacyl-tRNA synthetase family.</text>
</comment>
<dbReference type="SUPFAM" id="SSF47323">
    <property type="entry name" value="Anticodon-binding domain of a subclass of class I aminoacyl-tRNA synthetases"/>
    <property type="match status" value="1"/>
</dbReference>
<dbReference type="PANTHER" id="PTHR11956">
    <property type="entry name" value="ARGINYL-TRNA SYNTHETASE"/>
    <property type="match status" value="1"/>
</dbReference>
<dbReference type="KEGG" id="kbs:EPA93_42750"/>
<keyword evidence="7 9" id="KW-0030">Aminoacyl-tRNA synthetase</keyword>
<dbReference type="PANTHER" id="PTHR11956:SF5">
    <property type="entry name" value="ARGININE--TRNA LIGASE, CYTOPLASMIC"/>
    <property type="match status" value="1"/>
</dbReference>
<dbReference type="Pfam" id="PF00750">
    <property type="entry name" value="tRNA-synt_1d"/>
    <property type="match status" value="1"/>
</dbReference>
<dbReference type="Gene3D" id="1.10.730.10">
    <property type="entry name" value="Isoleucyl-tRNA Synthetase, Domain 1"/>
    <property type="match status" value="1"/>
</dbReference>
<evidence type="ECO:0000256" key="1">
    <source>
        <dbReference type="ARBA" id="ARBA00005594"/>
    </source>
</evidence>
<dbReference type="SUPFAM" id="SSF52374">
    <property type="entry name" value="Nucleotidylyl transferase"/>
    <property type="match status" value="1"/>
</dbReference>
<keyword evidence="4 9" id="KW-0547">Nucleotide-binding</keyword>
<dbReference type="SUPFAM" id="SSF55190">
    <property type="entry name" value="Arginyl-tRNA synthetase (ArgRS), N-terminal 'additional' domain"/>
    <property type="match status" value="1"/>
</dbReference>
<dbReference type="InterPro" id="IPR008909">
    <property type="entry name" value="DALR_anticod-bd"/>
</dbReference>
<proteinExistence type="inferred from homology"/>
<name>A0A4V0Z085_KTERU</name>
<evidence type="ECO:0000259" key="10">
    <source>
        <dbReference type="SMART" id="SM00836"/>
    </source>
</evidence>
<dbReference type="EC" id="6.1.1.19" evidence="2"/>
<keyword evidence="6 9" id="KW-0648">Protein biosynthesis</keyword>
<keyword evidence="3 9" id="KW-0436">Ligase</keyword>
<dbReference type="GO" id="GO:0005524">
    <property type="term" value="F:ATP binding"/>
    <property type="evidence" value="ECO:0007669"/>
    <property type="project" value="UniProtKB-KW"/>
</dbReference>
<keyword evidence="5 9" id="KW-0067">ATP-binding</keyword>
<dbReference type="GO" id="GO:0004814">
    <property type="term" value="F:arginine-tRNA ligase activity"/>
    <property type="evidence" value="ECO:0007669"/>
    <property type="project" value="UniProtKB-EC"/>
</dbReference>